<reference evidence="2" key="2">
    <citation type="submission" date="2021-08" db="EMBL/GenBank/DDBJ databases">
        <authorList>
            <person name="Tani A."/>
            <person name="Ola A."/>
            <person name="Ogura Y."/>
            <person name="Katsura K."/>
            <person name="Hayashi T."/>
        </authorList>
    </citation>
    <scope>NUCLEOTIDE SEQUENCE</scope>
    <source>
        <strain evidence="2">DSM 19015</strain>
    </source>
</reference>
<reference evidence="2" key="1">
    <citation type="journal article" date="2021" name="Front. Microbiol.">
        <title>Comprehensive Comparative Genomics and Phenotyping of Methylobacterium Species.</title>
        <authorList>
            <person name="Alessa O."/>
            <person name="Ogura Y."/>
            <person name="Fujitani Y."/>
            <person name="Takami H."/>
            <person name="Hayashi T."/>
            <person name="Sahin N."/>
            <person name="Tani A."/>
        </authorList>
    </citation>
    <scope>NUCLEOTIDE SEQUENCE</scope>
    <source>
        <strain evidence="2">DSM 19015</strain>
    </source>
</reference>
<comment type="caution">
    <text evidence="2">The sequence shown here is derived from an EMBL/GenBank/DDBJ whole genome shotgun (WGS) entry which is preliminary data.</text>
</comment>
<dbReference type="InterPro" id="IPR035965">
    <property type="entry name" value="PAS-like_dom_sf"/>
</dbReference>
<dbReference type="RefSeq" id="WP_238247184.1">
    <property type="nucleotide sequence ID" value="NZ_BPQP01000149.1"/>
</dbReference>
<gene>
    <name evidence="2" type="ORF">OCOJLMKI_5277</name>
</gene>
<evidence type="ECO:0000313" key="3">
    <source>
        <dbReference type="Proteomes" id="UP001055125"/>
    </source>
</evidence>
<protein>
    <recommendedName>
        <fullName evidence="1">PAS domain-containing protein</fullName>
    </recommendedName>
</protein>
<feature type="domain" description="PAS" evidence="1">
    <location>
        <begin position="3"/>
        <end position="52"/>
    </location>
</feature>
<evidence type="ECO:0000259" key="1">
    <source>
        <dbReference type="PROSITE" id="PS50112"/>
    </source>
</evidence>
<dbReference type="EMBL" id="BPQP01000149">
    <property type="protein sequence ID" value="GJD98038.1"/>
    <property type="molecule type" value="Genomic_DNA"/>
</dbReference>
<dbReference type="CDD" id="cd00130">
    <property type="entry name" value="PAS"/>
    <property type="match status" value="1"/>
</dbReference>
<organism evidence="2 3">
    <name type="scientific">Methylobacterium iners</name>
    <dbReference type="NCBI Taxonomy" id="418707"/>
    <lineage>
        <taxon>Bacteria</taxon>
        <taxon>Pseudomonadati</taxon>
        <taxon>Pseudomonadota</taxon>
        <taxon>Alphaproteobacteria</taxon>
        <taxon>Hyphomicrobiales</taxon>
        <taxon>Methylobacteriaceae</taxon>
        <taxon>Methylobacterium</taxon>
    </lineage>
</organism>
<dbReference type="SUPFAM" id="SSF55785">
    <property type="entry name" value="PYP-like sensor domain (PAS domain)"/>
    <property type="match status" value="1"/>
</dbReference>
<accession>A0ABQ4S6C3</accession>
<evidence type="ECO:0000313" key="2">
    <source>
        <dbReference type="EMBL" id="GJD98038.1"/>
    </source>
</evidence>
<dbReference type="SMART" id="SM00091">
    <property type="entry name" value="PAS"/>
    <property type="match status" value="1"/>
</dbReference>
<name>A0ABQ4S6C3_9HYPH</name>
<dbReference type="Gene3D" id="3.30.450.20">
    <property type="entry name" value="PAS domain"/>
    <property type="match status" value="1"/>
</dbReference>
<dbReference type="InterPro" id="IPR000014">
    <property type="entry name" value="PAS"/>
</dbReference>
<dbReference type="PROSITE" id="PS50112">
    <property type="entry name" value="PAS"/>
    <property type="match status" value="1"/>
</dbReference>
<dbReference type="Proteomes" id="UP001055125">
    <property type="component" value="Unassembled WGS sequence"/>
</dbReference>
<dbReference type="Pfam" id="PF13426">
    <property type="entry name" value="PAS_9"/>
    <property type="match status" value="1"/>
</dbReference>
<keyword evidence="3" id="KW-1185">Reference proteome</keyword>
<proteinExistence type="predicted"/>
<dbReference type="NCBIfam" id="TIGR00229">
    <property type="entry name" value="sensory_box"/>
    <property type="match status" value="1"/>
</dbReference>
<sequence length="161" mass="17986">MTLFELIRAFVDESPVAVLITDATVKAPGPIILYANGAFGKLTGRDPTEVIGISPRFMQGRETRRPVLDHFAQALAAGERFHGFLVNYRADGTKYVVEIDCRPLRNADGRIEHFLSFEREVARRLGRPSRDGASRFEPVEVSNDLLGKELRRLRVFSAAGE</sequence>